<comment type="caution">
    <text evidence="2">The sequence shown here is derived from an EMBL/GenBank/DDBJ whole genome shotgun (WGS) entry which is preliminary data.</text>
</comment>
<gene>
    <name evidence="2" type="ORF">LTR16_010480</name>
</gene>
<name>A0ABR0M237_9PEZI</name>
<protein>
    <submittedName>
        <fullName evidence="2">Uncharacterized protein</fullName>
    </submittedName>
</protein>
<feature type="non-terminal residue" evidence="2">
    <location>
        <position position="1"/>
    </location>
</feature>
<evidence type="ECO:0000256" key="1">
    <source>
        <dbReference type="SAM" id="MobiDB-lite"/>
    </source>
</evidence>
<evidence type="ECO:0000313" key="2">
    <source>
        <dbReference type="EMBL" id="KAK5276942.1"/>
    </source>
</evidence>
<dbReference type="EMBL" id="JAVRRA010002988">
    <property type="protein sequence ID" value="KAK5276942.1"/>
    <property type="molecule type" value="Genomic_DNA"/>
</dbReference>
<proteinExistence type="predicted"/>
<sequence>VLVRLDHNETNMFGGVLTQEDLWEQMEERVSKKTTDGEGDHDRKGGGVDVGRT</sequence>
<keyword evidence="3" id="KW-1185">Reference proteome</keyword>
<organism evidence="2 3">
    <name type="scientific">Cryomyces antarcticus</name>
    <dbReference type="NCBI Taxonomy" id="329879"/>
    <lineage>
        <taxon>Eukaryota</taxon>
        <taxon>Fungi</taxon>
        <taxon>Dikarya</taxon>
        <taxon>Ascomycota</taxon>
        <taxon>Pezizomycotina</taxon>
        <taxon>Dothideomycetes</taxon>
        <taxon>Dothideomycetes incertae sedis</taxon>
        <taxon>Cryomyces</taxon>
    </lineage>
</organism>
<accession>A0ABR0M237</accession>
<evidence type="ECO:0000313" key="3">
    <source>
        <dbReference type="Proteomes" id="UP001357485"/>
    </source>
</evidence>
<reference evidence="2 3" key="1">
    <citation type="submission" date="2023-08" db="EMBL/GenBank/DDBJ databases">
        <title>Black Yeasts Isolated from many extreme environments.</title>
        <authorList>
            <person name="Coleine C."/>
            <person name="Stajich J.E."/>
            <person name="Selbmann L."/>
        </authorList>
    </citation>
    <scope>NUCLEOTIDE SEQUENCE [LARGE SCALE GENOMIC DNA]</scope>
    <source>
        <strain evidence="2 3">CCFEE 536</strain>
    </source>
</reference>
<dbReference type="Proteomes" id="UP001357485">
    <property type="component" value="Unassembled WGS sequence"/>
</dbReference>
<feature type="region of interest" description="Disordered" evidence="1">
    <location>
        <begin position="27"/>
        <end position="53"/>
    </location>
</feature>